<evidence type="ECO:0000313" key="3">
    <source>
        <dbReference type="EMBL" id="KAK3217344.1"/>
    </source>
</evidence>
<dbReference type="AlphaFoldDB" id="A0AAN6RNA9"/>
<feature type="region of interest" description="Disordered" evidence="2">
    <location>
        <begin position="1"/>
        <end position="26"/>
    </location>
</feature>
<proteinExistence type="predicted"/>
<evidence type="ECO:0000256" key="2">
    <source>
        <dbReference type="SAM" id="MobiDB-lite"/>
    </source>
</evidence>
<gene>
    <name evidence="3" type="ORF">GRF29_1g2753902</name>
</gene>
<keyword evidence="4" id="KW-1185">Reference proteome</keyword>
<protein>
    <submittedName>
        <fullName evidence="3">Uncharacterized protein</fullName>
    </submittedName>
</protein>
<keyword evidence="1" id="KW-0175">Coiled coil</keyword>
<evidence type="ECO:0000256" key="1">
    <source>
        <dbReference type="SAM" id="Coils"/>
    </source>
</evidence>
<feature type="coiled-coil region" evidence="1">
    <location>
        <begin position="206"/>
        <end position="264"/>
    </location>
</feature>
<reference evidence="3 4" key="1">
    <citation type="submission" date="2021-02" db="EMBL/GenBank/DDBJ databases">
        <title>Genome assembly of Pseudopithomyces chartarum.</title>
        <authorList>
            <person name="Jauregui R."/>
            <person name="Singh J."/>
            <person name="Voisey C."/>
        </authorList>
    </citation>
    <scope>NUCLEOTIDE SEQUENCE [LARGE SCALE GENOMIC DNA]</scope>
    <source>
        <strain evidence="3 4">AGR01</strain>
    </source>
</reference>
<sequence length="349" mass="38858">MSPNRVTKPGSPTRNKIARPRTHSQVRQVTEEFLAQFAESKVAQEASPPRTMTRHLETPVKPSKSVRTRSGAPKTAIPRETAKAGSSKPLSVPLRRLLSAINGLKNRIATYDDKLVSAGSLLKCLHNWENVALKIVQDFEEAEEQRIVDIKNAIDADQRRDQRREQLHAEQLKVKDAELAVTVESLMELVSNGDSHIIDAHASFKRKMAAVKVEHEERLAEELEKQKEESKIQLQSQAEAIAALKQENEEMSKKLADLQAVELSPTQQQQLFDLVASSFQPCRAVRTQEQCLPVPQMASATGSAPKKAPVPVQVAGEKRKRTTDDKNPESVDSTPRKSPRVEHVQDSTS</sequence>
<dbReference type="EMBL" id="WVTA01000001">
    <property type="protein sequence ID" value="KAK3217344.1"/>
    <property type="molecule type" value="Genomic_DNA"/>
</dbReference>
<dbReference type="Proteomes" id="UP001280581">
    <property type="component" value="Unassembled WGS sequence"/>
</dbReference>
<comment type="caution">
    <text evidence="3">The sequence shown here is derived from an EMBL/GenBank/DDBJ whole genome shotgun (WGS) entry which is preliminary data.</text>
</comment>
<organism evidence="3 4">
    <name type="scientific">Pseudopithomyces chartarum</name>
    <dbReference type="NCBI Taxonomy" id="1892770"/>
    <lineage>
        <taxon>Eukaryota</taxon>
        <taxon>Fungi</taxon>
        <taxon>Dikarya</taxon>
        <taxon>Ascomycota</taxon>
        <taxon>Pezizomycotina</taxon>
        <taxon>Dothideomycetes</taxon>
        <taxon>Pleosporomycetidae</taxon>
        <taxon>Pleosporales</taxon>
        <taxon>Massarineae</taxon>
        <taxon>Didymosphaeriaceae</taxon>
        <taxon>Pseudopithomyces</taxon>
    </lineage>
</organism>
<feature type="region of interest" description="Disordered" evidence="2">
    <location>
        <begin position="39"/>
        <end position="89"/>
    </location>
</feature>
<feature type="compositionally biased region" description="Polar residues" evidence="2">
    <location>
        <begin position="1"/>
        <end position="14"/>
    </location>
</feature>
<accession>A0AAN6RNA9</accession>
<feature type="region of interest" description="Disordered" evidence="2">
    <location>
        <begin position="296"/>
        <end position="349"/>
    </location>
</feature>
<name>A0AAN6RNA9_9PLEO</name>
<feature type="compositionally biased region" description="Basic and acidic residues" evidence="2">
    <location>
        <begin position="339"/>
        <end position="349"/>
    </location>
</feature>
<evidence type="ECO:0000313" key="4">
    <source>
        <dbReference type="Proteomes" id="UP001280581"/>
    </source>
</evidence>